<gene>
    <name evidence="4" type="ORF">SAMN04488004_10252</name>
</gene>
<organism evidence="4 5">
    <name type="scientific">Loktanella salsilacus</name>
    <dbReference type="NCBI Taxonomy" id="195913"/>
    <lineage>
        <taxon>Bacteria</taxon>
        <taxon>Pseudomonadati</taxon>
        <taxon>Pseudomonadota</taxon>
        <taxon>Alphaproteobacteria</taxon>
        <taxon>Rhodobacterales</taxon>
        <taxon>Roseobacteraceae</taxon>
        <taxon>Loktanella</taxon>
    </lineage>
</organism>
<dbReference type="Gene3D" id="2.40.160.20">
    <property type="match status" value="1"/>
</dbReference>
<dbReference type="Pfam" id="PF13505">
    <property type="entry name" value="OMP_b-brl"/>
    <property type="match status" value="1"/>
</dbReference>
<accession>A0A1I4CBM4</accession>
<proteinExistence type="predicted"/>
<dbReference type="AlphaFoldDB" id="A0A1I4CBM4"/>
<dbReference type="RefSeq" id="WP_090184777.1">
    <property type="nucleotide sequence ID" value="NZ_FOTF01000002.1"/>
</dbReference>
<dbReference type="EMBL" id="FOTF01000002">
    <property type="protein sequence ID" value="SFK78173.1"/>
    <property type="molecule type" value="Genomic_DNA"/>
</dbReference>
<keyword evidence="5" id="KW-1185">Reference proteome</keyword>
<keyword evidence="1 2" id="KW-0732">Signal</keyword>
<name>A0A1I4CBM4_9RHOB</name>
<evidence type="ECO:0000313" key="4">
    <source>
        <dbReference type="EMBL" id="SFK78173.1"/>
    </source>
</evidence>
<dbReference type="Proteomes" id="UP000199550">
    <property type="component" value="Unassembled WGS sequence"/>
</dbReference>
<feature type="signal peptide" evidence="2">
    <location>
        <begin position="1"/>
        <end position="20"/>
    </location>
</feature>
<evidence type="ECO:0000259" key="3">
    <source>
        <dbReference type="Pfam" id="PF13505"/>
    </source>
</evidence>
<evidence type="ECO:0000256" key="2">
    <source>
        <dbReference type="SAM" id="SignalP"/>
    </source>
</evidence>
<dbReference type="InterPro" id="IPR027385">
    <property type="entry name" value="Beta-barrel_OMP"/>
</dbReference>
<dbReference type="STRING" id="195913.SAMN04488004_10252"/>
<feature type="domain" description="Outer membrane protein beta-barrel" evidence="3">
    <location>
        <begin position="36"/>
        <end position="196"/>
    </location>
</feature>
<dbReference type="InterPro" id="IPR011250">
    <property type="entry name" value="OMP/PagP_B-barrel"/>
</dbReference>
<evidence type="ECO:0000313" key="5">
    <source>
        <dbReference type="Proteomes" id="UP000199550"/>
    </source>
</evidence>
<sequence>MKNVMIASVVASLTATASFAGGIAEPVMTVAPAAPVAVAAPVVMTNDWSGFYAGAQVGFGQLEAELDDVSADEDLTAYGVQGGYLYDLGKFVVGAEAAYTQLDVDGADDNADVLRAGVIAGYDAGRFLPYVTAGYANVDADGVDDDGYYYGAGVDYAVTSKVRVGVEYLEHKFDNFNDSDVDLTAKTTSLKVSYVF</sequence>
<evidence type="ECO:0000256" key="1">
    <source>
        <dbReference type="ARBA" id="ARBA00022729"/>
    </source>
</evidence>
<protein>
    <submittedName>
        <fullName evidence="4">Opacity protein</fullName>
    </submittedName>
</protein>
<reference evidence="5" key="1">
    <citation type="submission" date="2016-10" db="EMBL/GenBank/DDBJ databases">
        <authorList>
            <person name="Varghese N."/>
            <person name="Submissions S."/>
        </authorList>
    </citation>
    <scope>NUCLEOTIDE SEQUENCE [LARGE SCALE GENOMIC DNA]</scope>
    <source>
        <strain evidence="5">DSM 16199</strain>
    </source>
</reference>
<dbReference type="SUPFAM" id="SSF56925">
    <property type="entry name" value="OMPA-like"/>
    <property type="match status" value="1"/>
</dbReference>
<dbReference type="OrthoDB" id="268975at2"/>
<feature type="chain" id="PRO_5011435998" evidence="2">
    <location>
        <begin position="21"/>
        <end position="196"/>
    </location>
</feature>